<organism evidence="2 3">
    <name type="scientific">Paenibacillus chartarius</name>
    <dbReference type="NCBI Taxonomy" id="747481"/>
    <lineage>
        <taxon>Bacteria</taxon>
        <taxon>Bacillati</taxon>
        <taxon>Bacillota</taxon>
        <taxon>Bacilli</taxon>
        <taxon>Bacillales</taxon>
        <taxon>Paenibacillaceae</taxon>
        <taxon>Paenibacillus</taxon>
    </lineage>
</organism>
<evidence type="ECO:0000313" key="3">
    <source>
        <dbReference type="Proteomes" id="UP001589776"/>
    </source>
</evidence>
<dbReference type="Proteomes" id="UP001589776">
    <property type="component" value="Unassembled WGS sequence"/>
</dbReference>
<feature type="transmembrane region" description="Helical" evidence="1">
    <location>
        <begin position="106"/>
        <end position="129"/>
    </location>
</feature>
<feature type="transmembrane region" description="Helical" evidence="1">
    <location>
        <begin position="394"/>
        <end position="417"/>
    </location>
</feature>
<dbReference type="RefSeq" id="WP_377470812.1">
    <property type="nucleotide sequence ID" value="NZ_JBHLWN010000051.1"/>
</dbReference>
<protein>
    <recommendedName>
        <fullName evidence="4">ABC transporter permease</fullName>
    </recommendedName>
</protein>
<feature type="transmembrane region" description="Helical" evidence="1">
    <location>
        <begin position="423"/>
        <end position="441"/>
    </location>
</feature>
<accession>A0ABV6DLH5</accession>
<proteinExistence type="predicted"/>
<keyword evidence="1" id="KW-1133">Transmembrane helix</keyword>
<keyword evidence="1" id="KW-0472">Membrane</keyword>
<sequence length="511" mass="55702">MIRGHLIKQMRSSAFLAVIAINLLLGYACVPASSAGYEVFYIGGVRGIYDSAWLGSMAAMLSAMLLWLFGFYMLRSQVSEDARLQVGQIIAATPVSKLRYLTMKAVSNYVVLLVLALLFAAAFMFMQLLRGEDRQLELWGYAAPMLFITVPSFILLAAITVVFDAIPGMKGTLGNILFFVLWLAGGAVSMEATDPAHDLFGIHVVLSHMAQDAAAHFPHLPGIQDAGSFGYYKVAGETPVFRWEGVPWGLDLLLSRMVWLLAAGCLLLLAAVVFDRFAALRLAVKPSFLPNAAVRDNQPPPAVLSAAVKSGVPMGRLVLAELTVMLRHIPKWWTMLLAAAAVTGLLIPPDRLQGWLPLLMLVPLPVWSQMGTKETYYSTKELAASSCSSLRRRCAAWMAGIVVSMIAGSGVLVRYMLDGQWEHVLSWGTGSVFVPTLALALGSIGGTRKAFEVLYLIWWYAGPMSRVSYLDFLGISAGSATIYVSATLVMLLYFLIQGIRKGNLPKWGIVR</sequence>
<feature type="transmembrane region" description="Helical" evidence="1">
    <location>
        <begin position="475"/>
        <end position="496"/>
    </location>
</feature>
<evidence type="ECO:0000313" key="2">
    <source>
        <dbReference type="EMBL" id="MFC0213495.1"/>
    </source>
</evidence>
<comment type="caution">
    <text evidence="2">The sequence shown here is derived from an EMBL/GenBank/DDBJ whole genome shotgun (WGS) entry which is preliminary data.</text>
</comment>
<feature type="transmembrane region" description="Helical" evidence="1">
    <location>
        <begin position="173"/>
        <end position="190"/>
    </location>
</feature>
<keyword evidence="3" id="KW-1185">Reference proteome</keyword>
<dbReference type="EMBL" id="JBHLWN010000051">
    <property type="protein sequence ID" value="MFC0213495.1"/>
    <property type="molecule type" value="Genomic_DNA"/>
</dbReference>
<dbReference type="PROSITE" id="PS51257">
    <property type="entry name" value="PROKAR_LIPOPROTEIN"/>
    <property type="match status" value="1"/>
</dbReference>
<evidence type="ECO:0000256" key="1">
    <source>
        <dbReference type="SAM" id="Phobius"/>
    </source>
</evidence>
<keyword evidence="1" id="KW-0812">Transmembrane</keyword>
<gene>
    <name evidence="2" type="ORF">ACFFK0_13685</name>
</gene>
<feature type="transmembrane region" description="Helical" evidence="1">
    <location>
        <begin position="141"/>
        <end position="166"/>
    </location>
</feature>
<reference evidence="2 3" key="1">
    <citation type="submission" date="2024-09" db="EMBL/GenBank/DDBJ databases">
        <authorList>
            <person name="Sun Q."/>
            <person name="Mori K."/>
        </authorList>
    </citation>
    <scope>NUCLEOTIDE SEQUENCE [LARGE SCALE GENOMIC DNA]</scope>
    <source>
        <strain evidence="2 3">CCM 7759</strain>
    </source>
</reference>
<feature type="transmembrane region" description="Helical" evidence="1">
    <location>
        <begin position="52"/>
        <end position="74"/>
    </location>
</feature>
<feature type="transmembrane region" description="Helical" evidence="1">
    <location>
        <begin position="332"/>
        <end position="349"/>
    </location>
</feature>
<name>A0ABV6DLH5_9BACL</name>
<evidence type="ECO:0008006" key="4">
    <source>
        <dbReference type="Google" id="ProtNLM"/>
    </source>
</evidence>
<feature type="transmembrane region" description="Helical" evidence="1">
    <location>
        <begin position="257"/>
        <end position="278"/>
    </location>
</feature>